<sequence length="242" mass="27092">MQAGLQRPCSWPAIEPVTSHSTYEILESGMVLMKNYISLMDQAEIVNICHKLGVGPGGFCQPTYNSGHKSQLQRMCFGRNWDPETRYKERYRSDGSEPPPVPEEFIPLVETTIQDAQAHINSNVEIPSMSPDVCLVNFYTSTSRLGLHQDRDESSNRLRRGLPVVSISIGDSAEFLYGFTHTTDECNSRKVLLESGDALIFGGKSRLVFHGVKTILPNTAPLSLLQKTMLRPGRLSLTFRQF</sequence>
<comment type="caution">
    <text evidence="1">The sequence shown here is derived from an EMBL/GenBank/DDBJ whole genome shotgun (WGS) entry which is preliminary data.</text>
</comment>
<protein>
    <submittedName>
        <fullName evidence="1">Uncharacterized protein</fullName>
    </submittedName>
</protein>
<reference evidence="1 2" key="2">
    <citation type="journal article" date="2022" name="Mol. Ecol. Resour.">
        <title>The genomes of chicory, endive, great burdock and yacon provide insights into Asteraceae paleo-polyploidization history and plant inulin production.</title>
        <authorList>
            <person name="Fan W."/>
            <person name="Wang S."/>
            <person name="Wang H."/>
            <person name="Wang A."/>
            <person name="Jiang F."/>
            <person name="Liu H."/>
            <person name="Zhao H."/>
            <person name="Xu D."/>
            <person name="Zhang Y."/>
        </authorList>
    </citation>
    <scope>NUCLEOTIDE SEQUENCE [LARGE SCALE GENOMIC DNA]</scope>
    <source>
        <strain evidence="2">cv. Yunnan</strain>
        <tissue evidence="1">Leaves</tissue>
    </source>
</reference>
<evidence type="ECO:0000313" key="1">
    <source>
        <dbReference type="EMBL" id="KAI3785423.1"/>
    </source>
</evidence>
<keyword evidence="2" id="KW-1185">Reference proteome</keyword>
<evidence type="ECO:0000313" key="2">
    <source>
        <dbReference type="Proteomes" id="UP001056120"/>
    </source>
</evidence>
<proteinExistence type="predicted"/>
<name>A0ACB9GPH0_9ASTR</name>
<accession>A0ACB9GPH0</accession>
<dbReference type="EMBL" id="CM042031">
    <property type="protein sequence ID" value="KAI3785423.1"/>
    <property type="molecule type" value="Genomic_DNA"/>
</dbReference>
<gene>
    <name evidence="1" type="ORF">L1987_44541</name>
</gene>
<dbReference type="Proteomes" id="UP001056120">
    <property type="component" value="Linkage Group LG14"/>
</dbReference>
<organism evidence="1 2">
    <name type="scientific">Smallanthus sonchifolius</name>
    <dbReference type="NCBI Taxonomy" id="185202"/>
    <lineage>
        <taxon>Eukaryota</taxon>
        <taxon>Viridiplantae</taxon>
        <taxon>Streptophyta</taxon>
        <taxon>Embryophyta</taxon>
        <taxon>Tracheophyta</taxon>
        <taxon>Spermatophyta</taxon>
        <taxon>Magnoliopsida</taxon>
        <taxon>eudicotyledons</taxon>
        <taxon>Gunneridae</taxon>
        <taxon>Pentapetalae</taxon>
        <taxon>asterids</taxon>
        <taxon>campanulids</taxon>
        <taxon>Asterales</taxon>
        <taxon>Asteraceae</taxon>
        <taxon>Asteroideae</taxon>
        <taxon>Heliantheae alliance</taxon>
        <taxon>Millerieae</taxon>
        <taxon>Smallanthus</taxon>
    </lineage>
</organism>
<reference evidence="2" key="1">
    <citation type="journal article" date="2022" name="Mol. Ecol. Resour.">
        <title>The genomes of chicory, endive, great burdock and yacon provide insights into Asteraceae palaeo-polyploidization history and plant inulin production.</title>
        <authorList>
            <person name="Fan W."/>
            <person name="Wang S."/>
            <person name="Wang H."/>
            <person name="Wang A."/>
            <person name="Jiang F."/>
            <person name="Liu H."/>
            <person name="Zhao H."/>
            <person name="Xu D."/>
            <person name="Zhang Y."/>
        </authorList>
    </citation>
    <scope>NUCLEOTIDE SEQUENCE [LARGE SCALE GENOMIC DNA]</scope>
    <source>
        <strain evidence="2">cv. Yunnan</strain>
    </source>
</reference>